<dbReference type="PROSITE" id="PS50088">
    <property type="entry name" value="ANK_REPEAT"/>
    <property type="match status" value="3"/>
</dbReference>
<dbReference type="PANTHER" id="PTHR10039:SF5">
    <property type="entry name" value="NACHT DOMAIN-CONTAINING PROTEIN"/>
    <property type="match status" value="1"/>
</dbReference>
<feature type="domain" description="Nephrocystin 3-like N-terminal" evidence="3">
    <location>
        <begin position="114"/>
        <end position="307"/>
    </location>
</feature>
<feature type="repeat" description="ANK" evidence="2">
    <location>
        <begin position="1074"/>
        <end position="1107"/>
    </location>
</feature>
<sequence>MKRDELRDKFNIIGLEMEGAGTNAVVPAAMIRGVCDYGDQKKNDQWQPHAAAKAAAYAKSVLAQLPPLEDAKAKEHGVPLMNTSNTVMPTRLKKSLLFDDVHGRMNAIFSPTETTAWLRQLDAYKSWFSQENLVSHDLLFIKGKPGSGKSTALKSAMMHAQDQKSISVASFYFNSKESRPSVGTLHRSTIGMLRSLVYQLAKNDTSVRTELIKLWSEKSQDTAEEEDQGMTAYQWHEADLQTFLERVFSSRLTRRTFIFIDALDECSTSDGDDDASQEARDVFSFFRSILAIAKNHGVILRICVSCRTFFTVGDGLCEVVLDQLNGEAIATYVKLRFENHGATVVEAKLESVTAEILSRASGIFLWVKLVMDLSLRYWDQGRTIDWIKDRFAWLPLDLEIIYKNILSTMNDSEEERRIAIRFFYWMIFSNRPLQLREWYAVVGLIQEVPPKSMKVWTESKEFPRNAGEAVAGSTLEKWIKRVSRGLVEVSQATETNAEEVESTQCATAGSATLHSGESRRVYLIHETVREFFHKTGFLILAPALRSTELAKIEGHTTIINNCIHYLHISELDRWAKRRQGLSSINYGGDWGIQEPDEYPLYASAASFNKLSDEAHKPGLPMAPFERETGHIEGLADLVLQRRLSIDHTSRIASWLSLAGEPAFGDHQSSSHRTISLPFRTRGTIMEDGPNEATRSAHAEELHSVESGFNTYANELYADNNSVNTSLETGAKSTRIEGDVFALLEYATSDIFVHASTEDLQCHDIRWLAETLLQAWDRIVLLRPDLRRNANFIGFCAEASSLNTLIIPSLESSHCKMTAAAVFILICLHRATRGLEDLVLRHIKSGRNSPRDASHIVYSGLINSLFVDPDIMRSIGMTKQILVNAWIICCERLQIRGLVTSDEAKATINQDCPNPLFEACRRKDFVLIEKLLDMGADPNLRDGNLETPIDCLCASVDEWSEQCLHVLSRLIKKITTPENLRPILPRPNSSRNPLHGISASKSPNLRAFNFLLAAGVDANGKDRQNNTPLHLLCQTVCRLHCDRDGWSSTPKYMEMGLIITALLRYGADVNSIDAQQRTPMHHLSSSGHFFPLITILILNGADLNLSDLSGQKPHFQLYTRCHLELHLRFLQHFSSLRSVDPSDLRDNNGNTLFSIHVFTACQPNVSEHQGNKYSSSLRRLLTHFKFDVNHISEAGIDAGVSPLSRICRTPWSTWAGPPPYLLELSALMLDFGADARITDNKGRTPLHWTASEAMFDIVKLLISKDRASVRDSDHEGNTPLHLAAKSWSNAEKRQKWLHPQRLECVKFLLTSRASAIVVNRMLQTPAQALYLPAQRWERDARRDLITILRDAEASQIRELLQRS</sequence>
<reference evidence="4" key="1">
    <citation type="submission" date="2023-01" db="EMBL/GenBank/DDBJ databases">
        <authorList>
            <person name="Van Ghelder C."/>
            <person name="Rancurel C."/>
        </authorList>
    </citation>
    <scope>NUCLEOTIDE SEQUENCE</scope>
    <source>
        <strain evidence="4">CNCM I-4278</strain>
    </source>
</reference>
<dbReference type="Gene3D" id="1.25.40.20">
    <property type="entry name" value="Ankyrin repeat-containing domain"/>
    <property type="match status" value="3"/>
</dbReference>
<comment type="caution">
    <text evidence="4">The sequence shown here is derived from an EMBL/GenBank/DDBJ whole genome shotgun (WGS) entry which is preliminary data.</text>
</comment>
<name>A0A9W4XQN0_9PLEO</name>
<dbReference type="SUPFAM" id="SSF48403">
    <property type="entry name" value="Ankyrin repeat"/>
    <property type="match status" value="2"/>
</dbReference>
<dbReference type="InterPro" id="IPR002110">
    <property type="entry name" value="Ankyrin_rpt"/>
</dbReference>
<evidence type="ECO:0000259" key="3">
    <source>
        <dbReference type="Pfam" id="PF24883"/>
    </source>
</evidence>
<keyword evidence="5" id="KW-1185">Reference proteome</keyword>
<dbReference type="Pfam" id="PF24883">
    <property type="entry name" value="NPHP3_N"/>
    <property type="match status" value="1"/>
</dbReference>
<dbReference type="InterPro" id="IPR036770">
    <property type="entry name" value="Ankyrin_rpt-contain_sf"/>
</dbReference>
<accession>A0A9W4XQN0</accession>
<dbReference type="GO" id="GO:0003824">
    <property type="term" value="F:catalytic activity"/>
    <property type="evidence" value="ECO:0007669"/>
    <property type="project" value="InterPro"/>
</dbReference>
<dbReference type="PROSITE" id="PS50297">
    <property type="entry name" value="ANK_REP_REGION"/>
    <property type="match status" value="2"/>
</dbReference>
<dbReference type="PANTHER" id="PTHR10039">
    <property type="entry name" value="AMELOGENIN"/>
    <property type="match status" value="1"/>
</dbReference>
<dbReference type="SMART" id="SM00248">
    <property type="entry name" value="ANK"/>
    <property type="match status" value="7"/>
</dbReference>
<proteinExistence type="predicted"/>
<dbReference type="InterPro" id="IPR027417">
    <property type="entry name" value="P-loop_NTPase"/>
</dbReference>
<protein>
    <recommendedName>
        <fullName evidence="3">Nephrocystin 3-like N-terminal domain-containing protein</fullName>
    </recommendedName>
</protein>
<dbReference type="Proteomes" id="UP001152607">
    <property type="component" value="Unassembled WGS sequence"/>
</dbReference>
<dbReference type="Gene3D" id="3.40.50.300">
    <property type="entry name" value="P-loop containing nucleotide triphosphate hydrolases"/>
    <property type="match status" value="1"/>
</dbReference>
<gene>
    <name evidence="4" type="ORF">PDIGIT_LOCUS6973</name>
</gene>
<keyword evidence="1" id="KW-0677">Repeat</keyword>
<evidence type="ECO:0000256" key="2">
    <source>
        <dbReference type="PROSITE-ProRule" id="PRU00023"/>
    </source>
</evidence>
<dbReference type="InterPro" id="IPR035994">
    <property type="entry name" value="Nucleoside_phosphorylase_sf"/>
</dbReference>
<dbReference type="SUPFAM" id="SSF52540">
    <property type="entry name" value="P-loop containing nucleoside triphosphate hydrolases"/>
    <property type="match status" value="1"/>
</dbReference>
<feature type="repeat" description="ANK" evidence="2">
    <location>
        <begin position="1240"/>
        <end position="1263"/>
    </location>
</feature>
<evidence type="ECO:0000313" key="4">
    <source>
        <dbReference type="EMBL" id="CAI6333921.1"/>
    </source>
</evidence>
<feature type="repeat" description="ANK" evidence="2">
    <location>
        <begin position="910"/>
        <end position="942"/>
    </location>
</feature>
<dbReference type="Pfam" id="PF12796">
    <property type="entry name" value="Ank_2"/>
    <property type="match status" value="1"/>
</dbReference>
<dbReference type="GO" id="GO:0009116">
    <property type="term" value="P:nucleoside metabolic process"/>
    <property type="evidence" value="ECO:0007669"/>
    <property type="project" value="InterPro"/>
</dbReference>
<evidence type="ECO:0000313" key="5">
    <source>
        <dbReference type="Proteomes" id="UP001152607"/>
    </source>
</evidence>
<dbReference type="SUPFAM" id="SSF53167">
    <property type="entry name" value="Purine and uridine phosphorylases"/>
    <property type="match status" value="1"/>
</dbReference>
<dbReference type="EMBL" id="CAOQHR010000004">
    <property type="protein sequence ID" value="CAI6333921.1"/>
    <property type="molecule type" value="Genomic_DNA"/>
</dbReference>
<evidence type="ECO:0000256" key="1">
    <source>
        <dbReference type="ARBA" id="ARBA00022737"/>
    </source>
</evidence>
<dbReference type="Gene3D" id="3.40.50.1580">
    <property type="entry name" value="Nucleoside phosphorylase domain"/>
    <property type="match status" value="1"/>
</dbReference>
<organism evidence="4 5">
    <name type="scientific">Periconia digitata</name>
    <dbReference type="NCBI Taxonomy" id="1303443"/>
    <lineage>
        <taxon>Eukaryota</taxon>
        <taxon>Fungi</taxon>
        <taxon>Dikarya</taxon>
        <taxon>Ascomycota</taxon>
        <taxon>Pezizomycotina</taxon>
        <taxon>Dothideomycetes</taxon>
        <taxon>Pleosporomycetidae</taxon>
        <taxon>Pleosporales</taxon>
        <taxon>Massarineae</taxon>
        <taxon>Periconiaceae</taxon>
        <taxon>Periconia</taxon>
    </lineage>
</organism>
<dbReference type="OrthoDB" id="427518at2759"/>
<dbReference type="InterPro" id="IPR056884">
    <property type="entry name" value="NPHP3-like_N"/>
</dbReference>
<keyword evidence="2" id="KW-0040">ANK repeat</keyword>